<protein>
    <submittedName>
        <fullName evidence="2">Uncharacterized protein</fullName>
    </submittedName>
</protein>
<keyword evidence="1" id="KW-0812">Transmembrane</keyword>
<sequence length="65" mass="7554">MSWREGWAPGSSFSRARRWTLPLLTILGLLMAETLLYYNYSSFYGAFHWFVVPRSSVSRGRMCSV</sequence>
<evidence type="ECO:0000313" key="2">
    <source>
        <dbReference type="EMBL" id="MPC69769.1"/>
    </source>
</evidence>
<evidence type="ECO:0000256" key="1">
    <source>
        <dbReference type="SAM" id="Phobius"/>
    </source>
</evidence>
<organism evidence="2 3">
    <name type="scientific">Portunus trituberculatus</name>
    <name type="common">Swimming crab</name>
    <name type="synonym">Neptunus trituberculatus</name>
    <dbReference type="NCBI Taxonomy" id="210409"/>
    <lineage>
        <taxon>Eukaryota</taxon>
        <taxon>Metazoa</taxon>
        <taxon>Ecdysozoa</taxon>
        <taxon>Arthropoda</taxon>
        <taxon>Crustacea</taxon>
        <taxon>Multicrustacea</taxon>
        <taxon>Malacostraca</taxon>
        <taxon>Eumalacostraca</taxon>
        <taxon>Eucarida</taxon>
        <taxon>Decapoda</taxon>
        <taxon>Pleocyemata</taxon>
        <taxon>Brachyura</taxon>
        <taxon>Eubrachyura</taxon>
        <taxon>Portunoidea</taxon>
        <taxon>Portunidae</taxon>
        <taxon>Portuninae</taxon>
        <taxon>Portunus</taxon>
    </lineage>
</organism>
<keyword evidence="1" id="KW-0472">Membrane</keyword>
<proteinExistence type="predicted"/>
<evidence type="ECO:0000313" key="3">
    <source>
        <dbReference type="Proteomes" id="UP000324222"/>
    </source>
</evidence>
<gene>
    <name evidence="2" type="ORF">E2C01_064000</name>
</gene>
<dbReference type="Proteomes" id="UP000324222">
    <property type="component" value="Unassembled WGS sequence"/>
</dbReference>
<name>A0A5B7HJ60_PORTR</name>
<accession>A0A5B7HJ60</accession>
<keyword evidence="1" id="KW-1133">Transmembrane helix</keyword>
<comment type="caution">
    <text evidence="2">The sequence shown here is derived from an EMBL/GenBank/DDBJ whole genome shotgun (WGS) entry which is preliminary data.</text>
</comment>
<dbReference type="EMBL" id="VSRR010029968">
    <property type="protein sequence ID" value="MPC69769.1"/>
    <property type="molecule type" value="Genomic_DNA"/>
</dbReference>
<keyword evidence="3" id="KW-1185">Reference proteome</keyword>
<feature type="transmembrane region" description="Helical" evidence="1">
    <location>
        <begin position="21"/>
        <end position="40"/>
    </location>
</feature>
<dbReference type="AlphaFoldDB" id="A0A5B7HJ60"/>
<reference evidence="2 3" key="1">
    <citation type="submission" date="2019-05" db="EMBL/GenBank/DDBJ databases">
        <title>Another draft genome of Portunus trituberculatus and its Hox gene families provides insights of decapod evolution.</title>
        <authorList>
            <person name="Jeong J.-H."/>
            <person name="Song I."/>
            <person name="Kim S."/>
            <person name="Choi T."/>
            <person name="Kim D."/>
            <person name="Ryu S."/>
            <person name="Kim W."/>
        </authorList>
    </citation>
    <scope>NUCLEOTIDE SEQUENCE [LARGE SCALE GENOMIC DNA]</scope>
    <source>
        <tissue evidence="2">Muscle</tissue>
    </source>
</reference>